<evidence type="ECO:0000256" key="1">
    <source>
        <dbReference type="ARBA" id="ARBA00023002"/>
    </source>
</evidence>
<reference evidence="3 4" key="1">
    <citation type="submission" date="2024-01" db="EMBL/GenBank/DDBJ databases">
        <title>Multi-omics insights into the function and evolution of sodium benzoate biodegradation pathways in Benzoatithermus flavus gen. nov., sp. nov. from hot spring.</title>
        <authorList>
            <person name="Hu C.-J."/>
            <person name="Li W.-J."/>
        </authorList>
    </citation>
    <scope>NUCLEOTIDE SEQUENCE [LARGE SCALE GENOMIC DNA]</scope>
    <source>
        <strain evidence="3 4">SYSU G07066</strain>
    </source>
</reference>
<evidence type="ECO:0000313" key="3">
    <source>
        <dbReference type="EMBL" id="MEK0082467.1"/>
    </source>
</evidence>
<dbReference type="PANTHER" id="PTHR13847">
    <property type="entry name" value="SARCOSINE DEHYDROGENASE-RELATED"/>
    <property type="match status" value="1"/>
</dbReference>
<organism evidence="3 4">
    <name type="scientific">Benzoatithermus flavus</name>
    <dbReference type="NCBI Taxonomy" id="3108223"/>
    <lineage>
        <taxon>Bacteria</taxon>
        <taxon>Pseudomonadati</taxon>
        <taxon>Pseudomonadota</taxon>
        <taxon>Alphaproteobacteria</taxon>
        <taxon>Geminicoccales</taxon>
        <taxon>Geminicoccaceae</taxon>
        <taxon>Benzoatithermus</taxon>
    </lineage>
</organism>
<dbReference type="RefSeq" id="WP_418158314.1">
    <property type="nucleotide sequence ID" value="NZ_JBBLZC010000003.1"/>
</dbReference>
<dbReference type="Pfam" id="PF01266">
    <property type="entry name" value="DAO"/>
    <property type="match status" value="1"/>
</dbReference>
<proteinExistence type="predicted"/>
<dbReference type="Gene3D" id="3.50.50.60">
    <property type="entry name" value="FAD/NAD(P)-binding domain"/>
    <property type="match status" value="1"/>
</dbReference>
<keyword evidence="4" id="KW-1185">Reference proteome</keyword>
<evidence type="ECO:0000313" key="4">
    <source>
        <dbReference type="Proteomes" id="UP001375743"/>
    </source>
</evidence>
<dbReference type="Gene3D" id="3.30.9.10">
    <property type="entry name" value="D-Amino Acid Oxidase, subunit A, domain 2"/>
    <property type="match status" value="1"/>
</dbReference>
<accession>A0ABU8XMS3</accession>
<feature type="domain" description="FAD dependent oxidoreductase" evidence="2">
    <location>
        <begin position="5"/>
        <end position="361"/>
    </location>
</feature>
<comment type="caution">
    <text evidence="3">The sequence shown here is derived from an EMBL/GenBank/DDBJ whole genome shotgun (WGS) entry which is preliminary data.</text>
</comment>
<dbReference type="InterPro" id="IPR006076">
    <property type="entry name" value="FAD-dep_OxRdtase"/>
</dbReference>
<dbReference type="SUPFAM" id="SSF51905">
    <property type="entry name" value="FAD/NAD(P)-binding domain"/>
    <property type="match status" value="1"/>
</dbReference>
<dbReference type="GO" id="GO:0016491">
    <property type="term" value="F:oxidoreductase activity"/>
    <property type="evidence" value="ECO:0007669"/>
    <property type="project" value="UniProtKB-KW"/>
</dbReference>
<name>A0ABU8XMS3_9PROT</name>
<dbReference type="Proteomes" id="UP001375743">
    <property type="component" value="Unassembled WGS sequence"/>
</dbReference>
<dbReference type="EC" id="1.-.-.-" evidence="3"/>
<gene>
    <name evidence="3" type="ORF">U1T56_04850</name>
</gene>
<sequence>MTRQRVVIIGGGAIGSAVAYWLTADPAFVGEVVVVERDPGYAMASSALSASSIRQQFSSPVNIEIGRFGIGFLRTLGERLRVEGEPPPEIGLVEPGYLYLATPAGMETLRANHAVQRAHGADVVLLTPAELRERFPWLDVEGLAGGSLGLSGEGWFDGYGLLRAFRAKAIAQGARYLKAEAVGLVRGRERIEAVRLADGGTLACDAVVNAAGPWAARIAAMAEVDLPVRARARSVFVLSCPERLPGCPLLIDPSGFWLRPEGQHFITGAPPRPGEDLDDLPLEPDHGLFEEVIWPALAARVPAFERLKVVNAWAGYYEMNVFDHNGIVGPHPEIRNLYFANGFSGHGIQQSPAVGRGIAELVVHGRYRTLDLSPLGLERILRGEPLIERNVI</sequence>
<dbReference type="InterPro" id="IPR036188">
    <property type="entry name" value="FAD/NAD-bd_sf"/>
</dbReference>
<dbReference type="PANTHER" id="PTHR13847:SF287">
    <property type="entry name" value="FAD-DEPENDENT OXIDOREDUCTASE DOMAIN-CONTAINING PROTEIN 1"/>
    <property type="match status" value="1"/>
</dbReference>
<evidence type="ECO:0000259" key="2">
    <source>
        <dbReference type="Pfam" id="PF01266"/>
    </source>
</evidence>
<protein>
    <submittedName>
        <fullName evidence="3">FAD-binding oxidoreductase</fullName>
        <ecNumber evidence="3">1.-.-.-</ecNumber>
    </submittedName>
</protein>
<keyword evidence="1 3" id="KW-0560">Oxidoreductase</keyword>
<dbReference type="EMBL" id="JBBLZC010000003">
    <property type="protein sequence ID" value="MEK0082467.1"/>
    <property type="molecule type" value="Genomic_DNA"/>
</dbReference>